<proteinExistence type="predicted"/>
<evidence type="ECO:0000313" key="1">
    <source>
        <dbReference type="EMBL" id="MDN3569572.1"/>
    </source>
</evidence>
<dbReference type="SUPFAM" id="SSF53335">
    <property type="entry name" value="S-adenosyl-L-methionine-dependent methyltransferases"/>
    <property type="match status" value="1"/>
</dbReference>
<protein>
    <submittedName>
        <fullName evidence="1">SAM-dependent methyltransferase</fullName>
    </submittedName>
</protein>
<dbReference type="InterPro" id="IPR008715">
    <property type="entry name" value="SAM-MeTfrase_NodS-like"/>
</dbReference>
<keyword evidence="2" id="KW-1185">Reference proteome</keyword>
<dbReference type="CDD" id="cd02440">
    <property type="entry name" value="AdoMet_MTases"/>
    <property type="match status" value="1"/>
</dbReference>
<keyword evidence="1" id="KW-0808">Transferase</keyword>
<accession>A0ABT8AIB5</accession>
<dbReference type="Proteomes" id="UP001244297">
    <property type="component" value="Unassembled WGS sequence"/>
</dbReference>
<comment type="caution">
    <text evidence="1">The sequence shown here is derived from an EMBL/GenBank/DDBJ whole genome shotgun (WGS) entry which is preliminary data.</text>
</comment>
<dbReference type="Pfam" id="PF05401">
    <property type="entry name" value="NodS"/>
    <property type="match status" value="1"/>
</dbReference>
<name>A0ABT8AIB5_9HYPH</name>
<dbReference type="Gene3D" id="3.40.50.150">
    <property type="entry name" value="Vaccinia Virus protein VP39"/>
    <property type="match status" value="1"/>
</dbReference>
<keyword evidence="1" id="KW-0489">Methyltransferase</keyword>
<dbReference type="EMBL" id="JAUFPT010000006">
    <property type="protein sequence ID" value="MDN3569572.1"/>
    <property type="molecule type" value="Genomic_DNA"/>
</dbReference>
<sequence>MSRRTETVPDDYFAGIYASEADPWRFTTSPYERDKYAATLASLPRARYRAAFEPACSIGVFTHALSERCDHLLATDPVATAVRAAQARCADRPHVEIRRGGVPADWPEGRFDLIVLSEFLYFLAPEDLATLVRRVGGAVEPGGDIVLVHWLGETDYPHSGDGAAEGFIGLAAPFARVLHQSRTPEYRIDLLRAGTAP</sequence>
<organism evidence="1 2">
    <name type="scientific">Methylobacterium longum</name>
    <dbReference type="NCBI Taxonomy" id="767694"/>
    <lineage>
        <taxon>Bacteria</taxon>
        <taxon>Pseudomonadati</taxon>
        <taxon>Pseudomonadota</taxon>
        <taxon>Alphaproteobacteria</taxon>
        <taxon>Hyphomicrobiales</taxon>
        <taxon>Methylobacteriaceae</taxon>
        <taxon>Methylobacterium</taxon>
    </lineage>
</organism>
<dbReference type="GO" id="GO:0008168">
    <property type="term" value="F:methyltransferase activity"/>
    <property type="evidence" value="ECO:0007669"/>
    <property type="project" value="UniProtKB-KW"/>
</dbReference>
<dbReference type="RefSeq" id="WP_238286766.1">
    <property type="nucleotide sequence ID" value="NZ_BPQS01000007.1"/>
</dbReference>
<evidence type="ECO:0000313" key="2">
    <source>
        <dbReference type="Proteomes" id="UP001244297"/>
    </source>
</evidence>
<reference evidence="2" key="1">
    <citation type="journal article" date="2019" name="Int. J. Syst. Evol. Microbiol.">
        <title>The Global Catalogue of Microorganisms (GCM) 10K type strain sequencing project: providing services to taxonomists for standard genome sequencing and annotation.</title>
        <authorList>
            <consortium name="The Broad Institute Genomics Platform"/>
            <consortium name="The Broad Institute Genome Sequencing Center for Infectious Disease"/>
            <person name="Wu L."/>
            <person name="Ma J."/>
        </authorList>
    </citation>
    <scope>NUCLEOTIDE SEQUENCE [LARGE SCALE GENOMIC DNA]</scope>
    <source>
        <strain evidence="2">CECT 7806</strain>
    </source>
</reference>
<gene>
    <name evidence="1" type="ORF">QWZ18_02895</name>
</gene>
<dbReference type="InterPro" id="IPR029063">
    <property type="entry name" value="SAM-dependent_MTases_sf"/>
</dbReference>
<dbReference type="GO" id="GO:0032259">
    <property type="term" value="P:methylation"/>
    <property type="evidence" value="ECO:0007669"/>
    <property type="project" value="UniProtKB-KW"/>
</dbReference>